<reference evidence="2" key="1">
    <citation type="journal article" date="2020" name="Stud. Mycol.">
        <title>101 Dothideomycetes genomes: a test case for predicting lifestyles and emergence of pathogens.</title>
        <authorList>
            <person name="Haridas S."/>
            <person name="Albert R."/>
            <person name="Binder M."/>
            <person name="Bloem J."/>
            <person name="Labutti K."/>
            <person name="Salamov A."/>
            <person name="Andreopoulos B."/>
            <person name="Baker S."/>
            <person name="Barry K."/>
            <person name="Bills G."/>
            <person name="Bluhm B."/>
            <person name="Cannon C."/>
            <person name="Castanera R."/>
            <person name="Culley D."/>
            <person name="Daum C."/>
            <person name="Ezra D."/>
            <person name="Gonzalez J."/>
            <person name="Henrissat B."/>
            <person name="Kuo A."/>
            <person name="Liang C."/>
            <person name="Lipzen A."/>
            <person name="Lutzoni F."/>
            <person name="Magnuson J."/>
            <person name="Mondo S."/>
            <person name="Nolan M."/>
            <person name="Ohm R."/>
            <person name="Pangilinan J."/>
            <person name="Park H.-J."/>
            <person name="Ramirez L."/>
            <person name="Alfaro M."/>
            <person name="Sun H."/>
            <person name="Tritt A."/>
            <person name="Yoshinaga Y."/>
            <person name="Zwiers L.-H."/>
            <person name="Turgeon B."/>
            <person name="Goodwin S."/>
            <person name="Spatafora J."/>
            <person name="Crous P."/>
            <person name="Grigoriev I."/>
        </authorList>
    </citation>
    <scope>NUCLEOTIDE SEQUENCE</scope>
    <source>
        <strain evidence="2">CBS 115976</strain>
    </source>
</reference>
<feature type="compositionally biased region" description="Polar residues" evidence="1">
    <location>
        <begin position="1340"/>
        <end position="1349"/>
    </location>
</feature>
<protein>
    <submittedName>
        <fullName evidence="2">Uncharacterized protein</fullName>
    </submittedName>
</protein>
<dbReference type="Proteomes" id="UP000799302">
    <property type="component" value="Unassembled WGS sequence"/>
</dbReference>
<sequence>MPSKSPAVFQSRLRLVGQVLLYGSVGTASSAVVYLLQDQIRQIHRLQQPVLNNRKRFAAALREHGISDDSIERMRIRTFEQQIKDLERRGLVKLELVEDPPLRTPSHHNGRKYRIIPIPRGQQHSLVQEQRGDDEGLDLPQATMGVATLPTIDSKVISTFSCLRRSAYSNLYYKHGTRTFSSSSSSKMTGNPAQHWCRLHTMERRTKSSLRLSKAYSAAASFLPSTGPSFVTALRSQAPVSEHDTSTVEDPQSSFSIRFVDPYTPLLVRLVSASPGTTEFLHYLTECHELLVENRLGVRGFLSFLYEKHAFVAILEFHEKFPTIIHQADDYAVVFKSAIKILEQTNSVPIKARIIAVIRSSFARLNPPNLQKALHLSNAKGSDEFVRIISNAVILRFPHLIPSFVPYFIENGQSNRIESLFSSILKNPQHPLLDEDFDQISLALTQMARPLSGARLLCVLLETAIAQARFEVVARIHQQILHTPEFFDPAVTGEAQTVLNAYLSLDGEEATSVDPHRMGAFLQKTSPQFKNKAFLQLGQKFVQDSANSEANVMRFLHVICKNLDEPDILLLIRERSTLGTKFASVDILLRQKLVQLLVAAGRSLQEITAIYQSTIQPDRHSPNSLVEFKEAVLQALCSENRFADAAAVAQDIFTSHPEQHRSWRLMCMLMRAFAWNQQPEMVLSALSQLRVEGCLPTGPAPKAKLDFSAVLYALVNTCTPDEVIPCISTCIEEYGFFFGPRAFDALVKSCILEMRSQSCLVALHDVIKMSTAQSFDVGVRPNTITLALISLQVRARHETRDLHGSMIFSLFSKVCQVNERLINPSLTSEVMYGLSLAKSYVERYIYRTRPTLFGQQWKPSTLKRLATVRLELLGAMAQSVAARSTAKTETDESLIMDTFDVELRGSQPQPRDSLELHIEHARTMRGDFIRAQADASSGDIKSVVQDFEKLLQSGSTFSAKHLQIAVRACLQLKDLERAHRFWKVADKRGVDTRQTQLLFLSTQFWADQKLLSKDVRAMVLKWYNSKVSVQPKLLHTILKRAVNKLTVIGSGSSPEAVSLLVEIFNSKWQQEVPFTIYEYTLFLRAYCRTLNFEGITWTLMTIFQKSIPLNAIFIWTLHNESLIMIEQERSRNTSTQFRVAQMESFMQQVQMVCRDRQRHERKALRKFQQQVVNILLHDATHPGVDDMTRASSNIPNETLDTSHSSSKRSSSMAILSARAVLKAEALNKFKKSRYERWLQLHPDSQRNPDALAALPTVMRDTIAQLREHVPEPRIVEDEDRAFPIWTEEDTFMLQKLEQTSKAIQTATGQTPDVEKVLKIMKTRQSSTAQRDSKGENYLETTARTGNNAKRQVRSVAGNVEKNSYEPEHGTGLAETEEIEVVMDLALEDSEQQNIKTNAMAIKTSTIEDSDEMLAKKPDFARDDLGNDSSWENDFIMESAVAMSNQTESQTSLSSEVSALEALIQALKTDPRAGWKRQLQEDLQKPLPVLEKVFDPILPNLSHITSINGHTFRKPFDSSKRKQATFVFPKSLLKGDEKSLFDASPENNSYMDEVLPQLSLSPHPDTSPPEESSFVESPAVEVPAQGSDMDKLVALLDSKLDPKRQLKGSSASRRGSRGGKSGQ</sequence>
<dbReference type="EMBL" id="MU004230">
    <property type="protein sequence ID" value="KAF2675364.1"/>
    <property type="molecule type" value="Genomic_DNA"/>
</dbReference>
<feature type="region of interest" description="Disordered" evidence="1">
    <location>
        <begin position="1556"/>
        <end position="1622"/>
    </location>
</feature>
<dbReference type="OrthoDB" id="3919568at2759"/>
<keyword evidence="3" id="KW-1185">Reference proteome</keyword>
<organism evidence="2 3">
    <name type="scientific">Microthyrium microscopicum</name>
    <dbReference type="NCBI Taxonomy" id="703497"/>
    <lineage>
        <taxon>Eukaryota</taxon>
        <taxon>Fungi</taxon>
        <taxon>Dikarya</taxon>
        <taxon>Ascomycota</taxon>
        <taxon>Pezizomycotina</taxon>
        <taxon>Dothideomycetes</taxon>
        <taxon>Dothideomycetes incertae sedis</taxon>
        <taxon>Microthyriales</taxon>
        <taxon>Microthyriaceae</taxon>
        <taxon>Microthyrium</taxon>
    </lineage>
</organism>
<gene>
    <name evidence="2" type="ORF">BT63DRAFT_420559</name>
</gene>
<feature type="compositionally biased region" description="Low complexity" evidence="1">
    <location>
        <begin position="1568"/>
        <end position="1582"/>
    </location>
</feature>
<name>A0A6A6UWL0_9PEZI</name>
<accession>A0A6A6UWL0</accession>
<evidence type="ECO:0000313" key="3">
    <source>
        <dbReference type="Proteomes" id="UP000799302"/>
    </source>
</evidence>
<evidence type="ECO:0000313" key="2">
    <source>
        <dbReference type="EMBL" id="KAF2675364.1"/>
    </source>
</evidence>
<feature type="region of interest" description="Disordered" evidence="1">
    <location>
        <begin position="1340"/>
        <end position="1369"/>
    </location>
</feature>
<evidence type="ECO:0000256" key="1">
    <source>
        <dbReference type="SAM" id="MobiDB-lite"/>
    </source>
</evidence>
<proteinExistence type="predicted"/>